<proteinExistence type="predicted"/>
<gene>
    <name evidence="3" type="ORF">ACFPM7_30055</name>
</gene>
<organism evidence="3 4">
    <name type="scientific">Actinokineospora guangxiensis</name>
    <dbReference type="NCBI Taxonomy" id="1490288"/>
    <lineage>
        <taxon>Bacteria</taxon>
        <taxon>Bacillati</taxon>
        <taxon>Actinomycetota</taxon>
        <taxon>Actinomycetes</taxon>
        <taxon>Pseudonocardiales</taxon>
        <taxon>Pseudonocardiaceae</taxon>
        <taxon>Actinokineospora</taxon>
    </lineage>
</organism>
<keyword evidence="1" id="KW-0472">Membrane</keyword>
<feature type="domain" description="Peptidase M56" evidence="2">
    <location>
        <begin position="37"/>
        <end position="219"/>
    </location>
</feature>
<name>A0ABW0EZF7_9PSEU</name>
<keyword evidence="1" id="KW-0812">Transmembrane</keyword>
<feature type="transmembrane region" description="Helical" evidence="1">
    <location>
        <begin position="6"/>
        <end position="24"/>
    </location>
</feature>
<dbReference type="Pfam" id="PF05569">
    <property type="entry name" value="Peptidase_M56"/>
    <property type="match status" value="1"/>
</dbReference>
<dbReference type="PANTHER" id="PTHR34978:SF3">
    <property type="entry name" value="SLR0241 PROTEIN"/>
    <property type="match status" value="1"/>
</dbReference>
<reference evidence="4" key="1">
    <citation type="journal article" date="2019" name="Int. J. Syst. Evol. Microbiol.">
        <title>The Global Catalogue of Microorganisms (GCM) 10K type strain sequencing project: providing services to taxonomists for standard genome sequencing and annotation.</title>
        <authorList>
            <consortium name="The Broad Institute Genomics Platform"/>
            <consortium name="The Broad Institute Genome Sequencing Center for Infectious Disease"/>
            <person name="Wu L."/>
            <person name="Ma J."/>
        </authorList>
    </citation>
    <scope>NUCLEOTIDE SEQUENCE [LARGE SCALE GENOMIC DNA]</scope>
    <source>
        <strain evidence="4">CCUG 59778</strain>
    </source>
</reference>
<keyword evidence="4" id="KW-1185">Reference proteome</keyword>
<feature type="transmembrane region" description="Helical" evidence="1">
    <location>
        <begin position="36"/>
        <end position="56"/>
    </location>
</feature>
<feature type="transmembrane region" description="Helical" evidence="1">
    <location>
        <begin position="89"/>
        <end position="106"/>
    </location>
</feature>
<dbReference type="Gene3D" id="3.30.2010.10">
    <property type="entry name" value="Metalloproteases ('zincins'), catalytic domain"/>
    <property type="match status" value="1"/>
</dbReference>
<sequence length="304" mass="32028">MYNHVEWSVFVVPVVVVALVWLIADRVQPSTGLKVVTWSAVAAAAASTVTLAVFALKALAEVPAVAAVGDWSREVLVANSAHVPWMSELALLWLAVSAVVACRAVVRRRRRLRQVEAEIANLGAVDDVVHVDSPEVIAVAVRRRDGQGRIVLSSAALAQLDERQRRAVIAHERAHLAGGHHRLLWLARLAAIAHPLLWPLAIKAAHLAERAADEEAATAVGDRRVVARAIGRLGLAGASVAARGVPAAVGASAGSVPRRVSALLTGASGRRWPALLPPLIAAGTIVSTGECVYDFVELLVSASH</sequence>
<accession>A0ABW0EZF7</accession>
<evidence type="ECO:0000256" key="1">
    <source>
        <dbReference type="SAM" id="Phobius"/>
    </source>
</evidence>
<evidence type="ECO:0000313" key="3">
    <source>
        <dbReference type="EMBL" id="MFC5291314.1"/>
    </source>
</evidence>
<dbReference type="InterPro" id="IPR052173">
    <property type="entry name" value="Beta-lactam_resp_regulator"/>
</dbReference>
<dbReference type="PANTHER" id="PTHR34978">
    <property type="entry name" value="POSSIBLE SENSOR-TRANSDUCER PROTEIN BLAR"/>
    <property type="match status" value="1"/>
</dbReference>
<comment type="caution">
    <text evidence="3">The sequence shown here is derived from an EMBL/GenBank/DDBJ whole genome shotgun (WGS) entry which is preliminary data.</text>
</comment>
<evidence type="ECO:0000313" key="4">
    <source>
        <dbReference type="Proteomes" id="UP001596157"/>
    </source>
</evidence>
<protein>
    <submittedName>
        <fullName evidence="3">M56 family metallopeptidase</fullName>
    </submittedName>
</protein>
<dbReference type="InterPro" id="IPR008756">
    <property type="entry name" value="Peptidase_M56"/>
</dbReference>
<evidence type="ECO:0000259" key="2">
    <source>
        <dbReference type="Pfam" id="PF05569"/>
    </source>
</evidence>
<dbReference type="RefSeq" id="WP_378251231.1">
    <property type="nucleotide sequence ID" value="NZ_JBHSKF010000026.1"/>
</dbReference>
<dbReference type="Proteomes" id="UP001596157">
    <property type="component" value="Unassembled WGS sequence"/>
</dbReference>
<keyword evidence="1" id="KW-1133">Transmembrane helix</keyword>
<dbReference type="EMBL" id="JBHSKF010000026">
    <property type="protein sequence ID" value="MFC5291314.1"/>
    <property type="molecule type" value="Genomic_DNA"/>
</dbReference>